<keyword evidence="1" id="KW-0472">Membrane</keyword>
<dbReference type="AlphaFoldDB" id="A0A9W6IMV1"/>
<accession>A0A9W6IMV1</accession>
<sequence>MPQDPISARRDYAGPALFSFGFRPFFLFGAIWGALAAPLWIWSYLSGNAMIGAAPALAWHVHEMLFGFIGAIVAGFLLTAVPNWTGRLPVRGLPLITLFGLWAAGRAAMLAYDALGPIAAVIDSTFLIVLAAVLAREVVTGGNTRNLPVCVLATLFALANAGFHLALATGSGWRPAQGIAIAVITLLIALIGGRIVPSFTRNWLVQTGRGDSLPAPMDRFDGATLVFAGLGLAAWILAPQDWFSGALLLAAGALHTLRLARWKGWRTGAEPLVLVLHAGYAWVPVALVLMGLGALLPAIVPASAALHALTAGAMGTMTLAVMTRASLGHTGRARTADGWTSLIYLLVIAGALVRTFAPILLGTLQYPALGIAAALWSGAFALFAIRYGRMLWTRSR</sequence>
<gene>
    <name evidence="2" type="primary">nnrS</name>
    <name evidence="2" type="ORF">GCM10017621_19520</name>
</gene>
<evidence type="ECO:0000313" key="3">
    <source>
        <dbReference type="Proteomes" id="UP001143486"/>
    </source>
</evidence>
<feature type="transmembrane region" description="Helical" evidence="1">
    <location>
        <begin position="147"/>
        <end position="167"/>
    </location>
</feature>
<organism evidence="2 3">
    <name type="scientific">Maricaulis virginensis</name>
    <dbReference type="NCBI Taxonomy" id="144022"/>
    <lineage>
        <taxon>Bacteria</taxon>
        <taxon>Pseudomonadati</taxon>
        <taxon>Pseudomonadota</taxon>
        <taxon>Alphaproteobacteria</taxon>
        <taxon>Maricaulales</taxon>
        <taxon>Maricaulaceae</taxon>
        <taxon>Maricaulis</taxon>
    </lineage>
</organism>
<proteinExistence type="predicted"/>
<feature type="transmembrane region" description="Helical" evidence="1">
    <location>
        <begin position="220"/>
        <end position="237"/>
    </location>
</feature>
<comment type="caution">
    <text evidence="2">The sequence shown here is derived from an EMBL/GenBank/DDBJ whole genome shotgun (WGS) entry which is preliminary data.</text>
</comment>
<keyword evidence="1" id="KW-0812">Transmembrane</keyword>
<feature type="transmembrane region" description="Helical" evidence="1">
    <location>
        <begin position="57"/>
        <end position="81"/>
    </location>
</feature>
<feature type="transmembrane region" description="Helical" evidence="1">
    <location>
        <begin position="367"/>
        <end position="387"/>
    </location>
</feature>
<feature type="transmembrane region" description="Helical" evidence="1">
    <location>
        <begin position="272"/>
        <end position="292"/>
    </location>
</feature>
<dbReference type="Proteomes" id="UP001143486">
    <property type="component" value="Unassembled WGS sequence"/>
</dbReference>
<name>A0A9W6IMV1_9PROT</name>
<feature type="transmembrane region" description="Helical" evidence="1">
    <location>
        <begin position="93"/>
        <end position="112"/>
    </location>
</feature>
<dbReference type="EMBL" id="BSFE01000005">
    <property type="protein sequence ID" value="GLK52444.1"/>
    <property type="molecule type" value="Genomic_DNA"/>
</dbReference>
<feature type="transmembrane region" description="Helical" evidence="1">
    <location>
        <begin position="118"/>
        <end position="135"/>
    </location>
</feature>
<feature type="transmembrane region" description="Helical" evidence="1">
    <location>
        <begin position="298"/>
        <end position="321"/>
    </location>
</feature>
<dbReference type="Pfam" id="PF05940">
    <property type="entry name" value="NnrS"/>
    <property type="match status" value="1"/>
</dbReference>
<feature type="transmembrane region" description="Helical" evidence="1">
    <location>
        <begin position="25"/>
        <end position="45"/>
    </location>
</feature>
<reference evidence="2" key="2">
    <citation type="submission" date="2023-01" db="EMBL/GenBank/DDBJ databases">
        <authorList>
            <person name="Sun Q."/>
            <person name="Evtushenko L."/>
        </authorList>
    </citation>
    <scope>NUCLEOTIDE SEQUENCE</scope>
    <source>
        <strain evidence="2">VKM B-1513</strain>
    </source>
</reference>
<keyword evidence="3" id="KW-1185">Reference proteome</keyword>
<evidence type="ECO:0000313" key="2">
    <source>
        <dbReference type="EMBL" id="GLK52444.1"/>
    </source>
</evidence>
<dbReference type="RefSeq" id="WP_271186813.1">
    <property type="nucleotide sequence ID" value="NZ_BSFE01000005.1"/>
</dbReference>
<feature type="transmembrane region" description="Helical" evidence="1">
    <location>
        <begin position="243"/>
        <end position="260"/>
    </location>
</feature>
<evidence type="ECO:0000256" key="1">
    <source>
        <dbReference type="SAM" id="Phobius"/>
    </source>
</evidence>
<keyword evidence="1" id="KW-1133">Transmembrane helix</keyword>
<feature type="transmembrane region" description="Helical" evidence="1">
    <location>
        <begin position="179"/>
        <end position="199"/>
    </location>
</feature>
<reference evidence="2" key="1">
    <citation type="journal article" date="2014" name="Int. J. Syst. Evol. Microbiol.">
        <title>Complete genome sequence of Corynebacterium casei LMG S-19264T (=DSM 44701T), isolated from a smear-ripened cheese.</title>
        <authorList>
            <consortium name="US DOE Joint Genome Institute (JGI-PGF)"/>
            <person name="Walter F."/>
            <person name="Albersmeier A."/>
            <person name="Kalinowski J."/>
            <person name="Ruckert C."/>
        </authorList>
    </citation>
    <scope>NUCLEOTIDE SEQUENCE</scope>
    <source>
        <strain evidence="2">VKM B-1513</strain>
    </source>
</reference>
<dbReference type="InterPro" id="IPR010266">
    <property type="entry name" value="NnrS"/>
</dbReference>
<feature type="transmembrane region" description="Helical" evidence="1">
    <location>
        <begin position="342"/>
        <end position="361"/>
    </location>
</feature>
<protein>
    <submittedName>
        <fullName evidence="2">Short-chain dehydrogenase</fullName>
    </submittedName>
</protein>